<dbReference type="SUPFAM" id="SSF52172">
    <property type="entry name" value="CheY-like"/>
    <property type="match status" value="1"/>
</dbReference>
<dbReference type="Pfam" id="PF02518">
    <property type="entry name" value="HATPase_c"/>
    <property type="match status" value="2"/>
</dbReference>
<organism evidence="16 17">
    <name type="scientific">Stigmatella aurantiaca</name>
    <dbReference type="NCBI Taxonomy" id="41"/>
    <lineage>
        <taxon>Bacteria</taxon>
        <taxon>Pseudomonadati</taxon>
        <taxon>Myxococcota</taxon>
        <taxon>Myxococcia</taxon>
        <taxon>Myxococcales</taxon>
        <taxon>Cystobacterineae</taxon>
        <taxon>Archangiaceae</taxon>
        <taxon>Stigmatella</taxon>
    </lineage>
</organism>
<dbReference type="Gene3D" id="3.30.565.10">
    <property type="entry name" value="Histidine kinase-like ATPase, C-terminal domain"/>
    <property type="match status" value="2"/>
</dbReference>
<dbReference type="SMART" id="SM00388">
    <property type="entry name" value="HisKA"/>
    <property type="match status" value="2"/>
</dbReference>
<dbReference type="InterPro" id="IPR036097">
    <property type="entry name" value="HisK_dim/P_sf"/>
</dbReference>
<keyword evidence="6" id="KW-0808">Transferase</keyword>
<keyword evidence="4" id="KW-1003">Cell membrane</keyword>
<feature type="modified residue" description="4-aspartylphosphate" evidence="12">
    <location>
        <position position="647"/>
    </location>
</feature>
<dbReference type="GO" id="GO:0000155">
    <property type="term" value="F:phosphorelay sensor kinase activity"/>
    <property type="evidence" value="ECO:0007669"/>
    <property type="project" value="InterPro"/>
</dbReference>
<dbReference type="Pfam" id="PF00072">
    <property type="entry name" value="Response_reg"/>
    <property type="match status" value="1"/>
</dbReference>
<keyword evidence="17" id="KW-1185">Reference proteome</keyword>
<reference evidence="17" key="1">
    <citation type="submission" date="2016-10" db="EMBL/GenBank/DDBJ databases">
        <authorList>
            <person name="Varghese N."/>
            <person name="Submissions S."/>
        </authorList>
    </citation>
    <scope>NUCLEOTIDE SEQUENCE [LARGE SCALE GENOMIC DNA]</scope>
    <source>
        <strain evidence="17">DSM 17044</strain>
    </source>
</reference>
<evidence type="ECO:0000256" key="12">
    <source>
        <dbReference type="PROSITE-ProRule" id="PRU00169"/>
    </source>
</evidence>
<dbReference type="Gene3D" id="1.10.287.130">
    <property type="match status" value="2"/>
</dbReference>
<dbReference type="Proteomes" id="UP000182719">
    <property type="component" value="Unassembled WGS sequence"/>
</dbReference>
<evidence type="ECO:0000256" key="10">
    <source>
        <dbReference type="ARBA" id="ARBA00023012"/>
    </source>
</evidence>
<evidence type="ECO:0000256" key="2">
    <source>
        <dbReference type="ARBA" id="ARBA00004236"/>
    </source>
</evidence>
<name>A0A1H7UHR2_STIAU</name>
<dbReference type="PANTHER" id="PTHR43547">
    <property type="entry name" value="TWO-COMPONENT HISTIDINE KINASE"/>
    <property type="match status" value="1"/>
</dbReference>
<dbReference type="EMBL" id="FOAP01000010">
    <property type="protein sequence ID" value="SEL96349.1"/>
    <property type="molecule type" value="Genomic_DNA"/>
</dbReference>
<evidence type="ECO:0000256" key="9">
    <source>
        <dbReference type="ARBA" id="ARBA00022840"/>
    </source>
</evidence>
<dbReference type="PANTHER" id="PTHR43547:SF2">
    <property type="entry name" value="HYBRID SIGNAL TRANSDUCTION HISTIDINE KINASE C"/>
    <property type="match status" value="1"/>
</dbReference>
<dbReference type="GO" id="GO:0005524">
    <property type="term" value="F:ATP binding"/>
    <property type="evidence" value="ECO:0007669"/>
    <property type="project" value="UniProtKB-KW"/>
</dbReference>
<comment type="catalytic activity">
    <reaction evidence="1">
        <text>ATP + protein L-histidine = ADP + protein N-phospho-L-histidine.</text>
        <dbReference type="EC" id="2.7.13.3"/>
    </reaction>
</comment>
<dbReference type="SUPFAM" id="SSF55874">
    <property type="entry name" value="ATPase domain of HSP90 chaperone/DNA topoisomerase II/histidine kinase"/>
    <property type="match status" value="2"/>
</dbReference>
<evidence type="ECO:0000313" key="17">
    <source>
        <dbReference type="Proteomes" id="UP000182719"/>
    </source>
</evidence>
<feature type="region of interest" description="Disordered" evidence="13">
    <location>
        <begin position="952"/>
        <end position="973"/>
    </location>
</feature>
<dbReference type="PROSITE" id="PS50109">
    <property type="entry name" value="HIS_KIN"/>
    <property type="match status" value="2"/>
</dbReference>
<dbReference type="PROSITE" id="PS50110">
    <property type="entry name" value="RESPONSE_REGULATORY"/>
    <property type="match status" value="1"/>
</dbReference>
<feature type="region of interest" description="Disordered" evidence="13">
    <location>
        <begin position="1"/>
        <end position="20"/>
    </location>
</feature>
<evidence type="ECO:0000259" key="15">
    <source>
        <dbReference type="PROSITE" id="PS50110"/>
    </source>
</evidence>
<dbReference type="CDD" id="cd16922">
    <property type="entry name" value="HATPase_EvgS-ArcB-TorS-like"/>
    <property type="match status" value="1"/>
</dbReference>
<dbReference type="EC" id="2.7.13.3" evidence="3"/>
<dbReference type="SMART" id="SM00387">
    <property type="entry name" value="HATPase_c"/>
    <property type="match status" value="2"/>
</dbReference>
<dbReference type="InterPro" id="IPR005467">
    <property type="entry name" value="His_kinase_dom"/>
</dbReference>
<dbReference type="FunFam" id="3.30.565.10:FF:000023">
    <property type="entry name" value="PAS domain-containing sensor histidine kinase"/>
    <property type="match status" value="1"/>
</dbReference>
<dbReference type="InterPro" id="IPR001789">
    <property type="entry name" value="Sig_transdc_resp-reg_receiver"/>
</dbReference>
<evidence type="ECO:0000256" key="7">
    <source>
        <dbReference type="ARBA" id="ARBA00022741"/>
    </source>
</evidence>
<keyword evidence="11" id="KW-0472">Membrane</keyword>
<dbReference type="FunFam" id="1.10.287.130:FF:000045">
    <property type="entry name" value="Two-component system sensor histidine kinase/response regulator"/>
    <property type="match status" value="1"/>
</dbReference>
<keyword evidence="8 16" id="KW-0418">Kinase</keyword>
<gene>
    <name evidence="16" type="ORF">SAMN05444354_11052</name>
</gene>
<proteinExistence type="predicted"/>
<keyword evidence="7" id="KW-0547">Nucleotide-binding</keyword>
<keyword evidence="5 12" id="KW-0597">Phosphoprotein</keyword>
<evidence type="ECO:0000256" key="13">
    <source>
        <dbReference type="SAM" id="MobiDB-lite"/>
    </source>
</evidence>
<dbReference type="Pfam" id="PF00512">
    <property type="entry name" value="HisKA"/>
    <property type="match status" value="2"/>
</dbReference>
<evidence type="ECO:0000256" key="4">
    <source>
        <dbReference type="ARBA" id="ARBA00022475"/>
    </source>
</evidence>
<dbReference type="InterPro" id="IPR004358">
    <property type="entry name" value="Sig_transdc_His_kin-like_C"/>
</dbReference>
<dbReference type="InterPro" id="IPR011006">
    <property type="entry name" value="CheY-like_superfamily"/>
</dbReference>
<dbReference type="GO" id="GO:0005886">
    <property type="term" value="C:plasma membrane"/>
    <property type="evidence" value="ECO:0007669"/>
    <property type="project" value="UniProtKB-SubCell"/>
</dbReference>
<evidence type="ECO:0000256" key="3">
    <source>
        <dbReference type="ARBA" id="ARBA00012438"/>
    </source>
</evidence>
<dbReference type="Gene3D" id="3.40.50.2300">
    <property type="match status" value="1"/>
</dbReference>
<keyword evidence="9" id="KW-0067">ATP-binding</keyword>
<evidence type="ECO:0000256" key="11">
    <source>
        <dbReference type="ARBA" id="ARBA00023136"/>
    </source>
</evidence>
<protein>
    <recommendedName>
        <fullName evidence="3">histidine kinase</fullName>
        <ecNumber evidence="3">2.7.13.3</ecNumber>
    </recommendedName>
</protein>
<evidence type="ECO:0000313" key="16">
    <source>
        <dbReference type="EMBL" id="SEL96349.1"/>
    </source>
</evidence>
<dbReference type="InterPro" id="IPR003594">
    <property type="entry name" value="HATPase_dom"/>
</dbReference>
<evidence type="ECO:0000259" key="14">
    <source>
        <dbReference type="PROSITE" id="PS50109"/>
    </source>
</evidence>
<dbReference type="InterPro" id="IPR036890">
    <property type="entry name" value="HATPase_C_sf"/>
</dbReference>
<feature type="domain" description="Histidine kinase" evidence="14">
    <location>
        <begin position="329"/>
        <end position="546"/>
    </location>
</feature>
<dbReference type="PRINTS" id="PR00344">
    <property type="entry name" value="BCTRLSENSOR"/>
</dbReference>
<evidence type="ECO:0000256" key="6">
    <source>
        <dbReference type="ARBA" id="ARBA00022679"/>
    </source>
</evidence>
<dbReference type="SMART" id="SM00448">
    <property type="entry name" value="REC"/>
    <property type="match status" value="1"/>
</dbReference>
<dbReference type="SUPFAM" id="SSF47384">
    <property type="entry name" value="Homodimeric domain of signal transducing histidine kinase"/>
    <property type="match status" value="2"/>
</dbReference>
<sequence length="973" mass="106759">MTETVLPPSPSEGVRPSDDAPDLSVRAVSVLLLYFRREYGEERLRQLWSKYQLGLSLEYVSTLTNFISFDFTEQLIDALVAESGDPHFSRKAGRLFVTPDAMGFLYHALRIFGSVKAVYAKFIEVVPTLNRVGKFTIEASSSNHMVLSYLSRRTERNRNLCEGRMAQFASVPTIWDLPPAQMVELQCQARGADCCRYELTWHEPVRGWRLGAGMLMGVAVGTGMGLLNLGPLPVLVPSVALGAAFFGAWMDARQEVRRKDEYLAAQNEGLMQSLTDLERRYDEVCRSNLALEDRVAARTQELTEANSKLATALDTQKELIRLKSEFFDNVSHELRTPLTLILLSLESLLQRDPSAYPDAMRQHLMTMERSAHRLLKLINNLLDLAQMEAGKLRLRYQAVELHGLLSSLLPPFRVMAEKKGLSLTLEGGPVGAIHGDVERIEVVFQNLVSNALKFTQQGAVRVRVSEDAGSVYVEVEDTGPGIAPQDIPVIFDRFAQADSTGTRRFGGTGIGLALVKETVDLHSGDIEVSSEVGKGATFRVQLPKGTAHIREDLRDRRAIDMPARRDRRTLPALTALRPGGAAVEPSSVPEELAPSNAPRILVVEDEPEIRDFVVSVLRTSYRVLEAVNGEEGRQRALQTIPDLIVSDVMMPVMSGLQMLAALRERQETADIPVILLTARQEVAEKVEGLGTGANDYIGKPFSPRELLARIEAQLRLRDAAVRAAENERLAATGLLTSGFAHEVRNPLNGLMNAMLPLRESILGSQVDPDTTRAMLDVMEECGTRIRHLAESLLSFVRTSDRLVPVNLGASLDSTLSVLAWKIPPDVVVVRDYQCDVPITGDPGSLNQVWVNLLDNAVRAVGTKGQVKISTEHDGATAVVSITDTGTGIKPEDMERLFQPFFSTRAAGEGTGLGLALCRRIVLRHGGLIHLTSEWGQGTRCEVRLPVQGVEHLQHRGGPGASPRLPPGPGAANG</sequence>
<keyword evidence="10" id="KW-0902">Two-component regulatory system</keyword>
<evidence type="ECO:0000256" key="5">
    <source>
        <dbReference type="ARBA" id="ARBA00022553"/>
    </source>
</evidence>
<feature type="compositionally biased region" description="Pro residues" evidence="13">
    <location>
        <begin position="963"/>
        <end position="973"/>
    </location>
</feature>
<dbReference type="AlphaFoldDB" id="A0A1H7UHR2"/>
<dbReference type="CDD" id="cd00082">
    <property type="entry name" value="HisKA"/>
    <property type="match status" value="2"/>
</dbReference>
<evidence type="ECO:0000256" key="1">
    <source>
        <dbReference type="ARBA" id="ARBA00000085"/>
    </source>
</evidence>
<comment type="subcellular location">
    <subcellularLocation>
        <location evidence="2">Cell membrane</location>
    </subcellularLocation>
</comment>
<dbReference type="InterPro" id="IPR003661">
    <property type="entry name" value="HisK_dim/P_dom"/>
</dbReference>
<feature type="domain" description="Histidine kinase" evidence="14">
    <location>
        <begin position="738"/>
        <end position="948"/>
    </location>
</feature>
<feature type="domain" description="Response regulatory" evidence="15">
    <location>
        <begin position="599"/>
        <end position="714"/>
    </location>
</feature>
<accession>A0A1H7UHR2</accession>
<evidence type="ECO:0000256" key="8">
    <source>
        <dbReference type="ARBA" id="ARBA00022777"/>
    </source>
</evidence>